<dbReference type="AlphaFoldDB" id="A0A6M0IPJ1"/>
<dbReference type="Proteomes" id="UP000477386">
    <property type="component" value="Unassembled WGS sequence"/>
</dbReference>
<feature type="region of interest" description="Disordered" evidence="1">
    <location>
        <begin position="1"/>
        <end position="32"/>
    </location>
</feature>
<gene>
    <name evidence="2" type="ORF">GK091_20555</name>
</gene>
<protein>
    <submittedName>
        <fullName evidence="2">Uncharacterized protein</fullName>
    </submittedName>
</protein>
<feature type="compositionally biased region" description="Polar residues" evidence="1">
    <location>
        <begin position="21"/>
        <end position="31"/>
    </location>
</feature>
<comment type="caution">
    <text evidence="2">The sequence shown here is derived from an EMBL/GenBank/DDBJ whole genome shotgun (WGS) entry which is preliminary data.</text>
</comment>
<name>A0A6M0IPJ1_9BACT</name>
<evidence type="ECO:0000313" key="2">
    <source>
        <dbReference type="EMBL" id="NEU69291.1"/>
    </source>
</evidence>
<accession>A0A6M0IPJ1</accession>
<evidence type="ECO:0000256" key="1">
    <source>
        <dbReference type="SAM" id="MobiDB-lite"/>
    </source>
</evidence>
<dbReference type="RefSeq" id="WP_164041757.1">
    <property type="nucleotide sequence ID" value="NZ_JAAGNZ010000002.1"/>
</dbReference>
<proteinExistence type="predicted"/>
<dbReference type="EMBL" id="JAAGNZ010000002">
    <property type="protein sequence ID" value="NEU69291.1"/>
    <property type="molecule type" value="Genomic_DNA"/>
</dbReference>
<sequence length="116" mass="12362">MLSHEKSTDLLDSTMDVLGADSTTSTPQSGTGLIDEWLEELRKAENATEITATLEQVKTQLESGQVNATELSQLFDTLATQTAEFSTLMGSEGDIAPRLEGLSSALRSLSGQLGNQ</sequence>
<organism evidence="2 3">
    <name type="scientific">Spirosoma agri</name>
    <dbReference type="NCBI Taxonomy" id="1987381"/>
    <lineage>
        <taxon>Bacteria</taxon>
        <taxon>Pseudomonadati</taxon>
        <taxon>Bacteroidota</taxon>
        <taxon>Cytophagia</taxon>
        <taxon>Cytophagales</taxon>
        <taxon>Cytophagaceae</taxon>
        <taxon>Spirosoma</taxon>
    </lineage>
</organism>
<keyword evidence="3" id="KW-1185">Reference proteome</keyword>
<reference evidence="2 3" key="1">
    <citation type="submission" date="2020-02" db="EMBL/GenBank/DDBJ databases">
        <title>Draft genome sequence of two Spirosoma agri KCTC 52727 and Spirosoma terrae KCTC 52035.</title>
        <authorList>
            <person name="Rojas J."/>
            <person name="Ambika Manirajan B."/>
            <person name="Ratering S."/>
            <person name="Suarez C."/>
            <person name="Schnell S."/>
        </authorList>
    </citation>
    <scope>NUCLEOTIDE SEQUENCE [LARGE SCALE GENOMIC DNA]</scope>
    <source>
        <strain evidence="2 3">KCTC 52727</strain>
    </source>
</reference>
<evidence type="ECO:0000313" key="3">
    <source>
        <dbReference type="Proteomes" id="UP000477386"/>
    </source>
</evidence>